<keyword evidence="2" id="KW-1185">Reference proteome</keyword>
<dbReference type="HOGENOM" id="CLU_2658452_0_0_1"/>
<reference evidence="1" key="2">
    <citation type="submission" date="2013-04" db="UniProtKB">
        <authorList>
            <consortium name="EnsemblPlants"/>
        </authorList>
    </citation>
    <scope>IDENTIFICATION</scope>
</reference>
<name>J3NC82_ORYBR</name>
<reference evidence="1" key="1">
    <citation type="journal article" date="2013" name="Nat. Commun.">
        <title>Whole-genome sequencing of Oryza brachyantha reveals mechanisms underlying Oryza genome evolution.</title>
        <authorList>
            <person name="Chen J."/>
            <person name="Huang Q."/>
            <person name="Gao D."/>
            <person name="Wang J."/>
            <person name="Lang Y."/>
            <person name="Liu T."/>
            <person name="Li B."/>
            <person name="Bai Z."/>
            <person name="Luis Goicoechea J."/>
            <person name="Liang C."/>
            <person name="Chen C."/>
            <person name="Zhang W."/>
            <person name="Sun S."/>
            <person name="Liao Y."/>
            <person name="Zhang X."/>
            <person name="Yang L."/>
            <person name="Song C."/>
            <person name="Wang M."/>
            <person name="Shi J."/>
            <person name="Liu G."/>
            <person name="Liu J."/>
            <person name="Zhou H."/>
            <person name="Zhou W."/>
            <person name="Yu Q."/>
            <person name="An N."/>
            <person name="Chen Y."/>
            <person name="Cai Q."/>
            <person name="Wang B."/>
            <person name="Liu B."/>
            <person name="Min J."/>
            <person name="Huang Y."/>
            <person name="Wu H."/>
            <person name="Li Z."/>
            <person name="Zhang Y."/>
            <person name="Yin Y."/>
            <person name="Song W."/>
            <person name="Jiang J."/>
            <person name="Jackson S.A."/>
            <person name="Wing R.A."/>
            <person name="Wang J."/>
            <person name="Chen M."/>
        </authorList>
    </citation>
    <scope>NUCLEOTIDE SEQUENCE [LARGE SCALE GENOMIC DNA]</scope>
    <source>
        <strain evidence="1">cv. IRGC 101232</strain>
    </source>
</reference>
<dbReference type="Gramene" id="OB12G15900.1">
    <property type="protein sequence ID" value="OB12G15900.1"/>
    <property type="gene ID" value="OB12G15900"/>
</dbReference>
<organism evidence="1">
    <name type="scientific">Oryza brachyantha</name>
    <name type="common">malo sina</name>
    <dbReference type="NCBI Taxonomy" id="4533"/>
    <lineage>
        <taxon>Eukaryota</taxon>
        <taxon>Viridiplantae</taxon>
        <taxon>Streptophyta</taxon>
        <taxon>Embryophyta</taxon>
        <taxon>Tracheophyta</taxon>
        <taxon>Spermatophyta</taxon>
        <taxon>Magnoliopsida</taxon>
        <taxon>Liliopsida</taxon>
        <taxon>Poales</taxon>
        <taxon>Poaceae</taxon>
        <taxon>BOP clade</taxon>
        <taxon>Oryzoideae</taxon>
        <taxon>Oryzeae</taxon>
        <taxon>Oryzinae</taxon>
        <taxon>Oryza</taxon>
    </lineage>
</organism>
<dbReference type="AlphaFoldDB" id="J3NC82"/>
<dbReference type="Proteomes" id="UP000006038">
    <property type="component" value="Chromosome 12"/>
</dbReference>
<accession>J3NC82</accession>
<sequence>MIVDWSSRRRRSSMARIGMKSQATLIEPGRCAGGWLGWFSILSRRDDLYVNVCSVLLEIRFSSIKSISTYDVLIRF</sequence>
<proteinExistence type="predicted"/>
<protein>
    <submittedName>
        <fullName evidence="1">Uncharacterized protein</fullName>
    </submittedName>
</protein>
<dbReference type="EnsemblPlants" id="OB12G15900.1">
    <property type="protein sequence ID" value="OB12G15900.1"/>
    <property type="gene ID" value="OB12G15900"/>
</dbReference>
<evidence type="ECO:0000313" key="2">
    <source>
        <dbReference type="Proteomes" id="UP000006038"/>
    </source>
</evidence>
<evidence type="ECO:0000313" key="1">
    <source>
        <dbReference type="EnsemblPlants" id="OB12G15900.1"/>
    </source>
</evidence>